<evidence type="ECO:0000313" key="3">
    <source>
        <dbReference type="Proteomes" id="UP000276834"/>
    </source>
</evidence>
<protein>
    <submittedName>
        <fullName evidence="2">Uncharacterized protein</fullName>
    </submittedName>
</protein>
<reference evidence="2 3" key="1">
    <citation type="journal article" date="2018" name="Proc. R. Soc. B">
        <title>A non-coding region near Follistatin controls head colour polymorphism in the Gouldian finch.</title>
        <authorList>
            <person name="Toomey M.B."/>
            <person name="Marques C.I."/>
            <person name="Andrade P."/>
            <person name="Araujo P.M."/>
            <person name="Sabatino S."/>
            <person name="Gazda M.A."/>
            <person name="Afonso S."/>
            <person name="Lopes R.J."/>
            <person name="Corbo J.C."/>
            <person name="Carneiro M."/>
        </authorList>
    </citation>
    <scope>NUCLEOTIDE SEQUENCE [LARGE SCALE GENOMIC DNA]</scope>
    <source>
        <strain evidence="2">Red01</strain>
        <tissue evidence="2">Muscle</tissue>
    </source>
</reference>
<feature type="non-terminal residue" evidence="2">
    <location>
        <position position="1"/>
    </location>
</feature>
<organism evidence="2 3">
    <name type="scientific">Chloebia gouldiae</name>
    <name type="common">Gouldian finch</name>
    <name type="synonym">Erythrura gouldiae</name>
    <dbReference type="NCBI Taxonomy" id="44316"/>
    <lineage>
        <taxon>Eukaryota</taxon>
        <taxon>Metazoa</taxon>
        <taxon>Chordata</taxon>
        <taxon>Craniata</taxon>
        <taxon>Vertebrata</taxon>
        <taxon>Euteleostomi</taxon>
        <taxon>Archelosauria</taxon>
        <taxon>Archosauria</taxon>
        <taxon>Dinosauria</taxon>
        <taxon>Saurischia</taxon>
        <taxon>Theropoda</taxon>
        <taxon>Coelurosauria</taxon>
        <taxon>Aves</taxon>
        <taxon>Neognathae</taxon>
        <taxon>Neoaves</taxon>
        <taxon>Telluraves</taxon>
        <taxon>Australaves</taxon>
        <taxon>Passeriformes</taxon>
        <taxon>Passeroidea</taxon>
        <taxon>Passeridae</taxon>
        <taxon>Chloebia</taxon>
    </lineage>
</organism>
<dbReference type="AlphaFoldDB" id="A0A3L8SSW6"/>
<feature type="non-terminal residue" evidence="2">
    <location>
        <position position="236"/>
    </location>
</feature>
<proteinExistence type="predicted"/>
<dbReference type="EMBL" id="QUSF01000007">
    <property type="protein sequence ID" value="RLW07505.1"/>
    <property type="molecule type" value="Genomic_DNA"/>
</dbReference>
<evidence type="ECO:0000256" key="1">
    <source>
        <dbReference type="SAM" id="MobiDB-lite"/>
    </source>
</evidence>
<sequence length="236" mass="25920">RAPAAEGPRHRCPRTGGSSQRASPSPPANLAVPGPWGGPGAGQGRATPRPLPAPAQDEQLQTSLVEETMSRKRRDLQDSVELETEFFKAGVPQTILLSTESNVDDFNTVLRLTRSLTTKLDIKLSRDNGWSHRQVPNLLKSCSKRLLRMALLRAMPVPESNAAALGLLYLHLLQGEYQREQSQARSLCLPRQEQAHLSLSSFATKITDHTEHLSIKQANLQNIFIANVPQRAPCTG</sequence>
<keyword evidence="3" id="KW-1185">Reference proteome</keyword>
<evidence type="ECO:0000313" key="2">
    <source>
        <dbReference type="EMBL" id="RLW07505.1"/>
    </source>
</evidence>
<feature type="region of interest" description="Disordered" evidence="1">
    <location>
        <begin position="1"/>
        <end position="58"/>
    </location>
</feature>
<comment type="caution">
    <text evidence="2">The sequence shown here is derived from an EMBL/GenBank/DDBJ whole genome shotgun (WGS) entry which is preliminary data.</text>
</comment>
<accession>A0A3L8SSW6</accession>
<dbReference type="Proteomes" id="UP000276834">
    <property type="component" value="Unassembled WGS sequence"/>
</dbReference>
<name>A0A3L8SSW6_CHLGU</name>
<gene>
    <name evidence="2" type="ORF">DV515_00003766</name>
</gene>